<evidence type="ECO:0000256" key="3">
    <source>
        <dbReference type="ARBA" id="ARBA00023319"/>
    </source>
</evidence>
<feature type="chain" id="PRO_5035232480" evidence="4">
    <location>
        <begin position="24"/>
        <end position="632"/>
    </location>
</feature>
<dbReference type="PANTHER" id="PTHR16423:SF10">
    <property type="entry name" value="CRKD-BINDING PROTEIN-RELATED"/>
    <property type="match status" value="1"/>
</dbReference>
<dbReference type="GO" id="GO:0009986">
    <property type="term" value="C:cell surface"/>
    <property type="evidence" value="ECO:0007669"/>
    <property type="project" value="TreeGrafter"/>
</dbReference>
<proteinExistence type="predicted"/>
<keyword evidence="2" id="KW-1015">Disulfide bond</keyword>
<evidence type="ECO:0000259" key="5">
    <source>
        <dbReference type="PROSITE" id="PS50835"/>
    </source>
</evidence>
<name>A0A8J6GWQ2_MICOH</name>
<accession>A0A8J6GWQ2</accession>
<dbReference type="InterPro" id="IPR052314">
    <property type="entry name" value="Immune_rcpt_domain"/>
</dbReference>
<dbReference type="Pfam" id="PF07686">
    <property type="entry name" value="V-set"/>
    <property type="match status" value="3"/>
</dbReference>
<feature type="domain" description="Ig-like" evidence="5">
    <location>
        <begin position="195"/>
        <end position="301"/>
    </location>
</feature>
<dbReference type="Gene3D" id="2.60.40.10">
    <property type="entry name" value="Immunoglobulins"/>
    <property type="match status" value="4"/>
</dbReference>
<dbReference type="InterPro" id="IPR003599">
    <property type="entry name" value="Ig_sub"/>
</dbReference>
<protein>
    <submittedName>
        <fullName evidence="6">Trem-like transcript 2 protein</fullName>
    </submittedName>
</protein>
<dbReference type="InterPro" id="IPR013106">
    <property type="entry name" value="Ig_V-set"/>
</dbReference>
<dbReference type="CDD" id="cd05716">
    <property type="entry name" value="IgV_pIgR_like"/>
    <property type="match status" value="1"/>
</dbReference>
<dbReference type="PANTHER" id="PTHR16423">
    <property type="entry name" value="TREM-LIKE TRANSCRIPT PROTEIN"/>
    <property type="match status" value="1"/>
</dbReference>
<reference evidence="6" key="1">
    <citation type="submission" date="2020-03" db="EMBL/GenBank/DDBJ databases">
        <title>Studies in the Genomics of Life Span.</title>
        <authorList>
            <person name="Glass D."/>
        </authorList>
    </citation>
    <scope>NUCLEOTIDE SEQUENCE</scope>
    <source>
        <strain evidence="6">LTLLF</strain>
        <tissue evidence="6">Muscle</tissue>
    </source>
</reference>
<keyword evidence="1 4" id="KW-0732">Signal</keyword>
<dbReference type="SMART" id="SM00409">
    <property type="entry name" value="IG"/>
    <property type="match status" value="4"/>
</dbReference>
<dbReference type="AlphaFoldDB" id="A0A8J6GWQ2"/>
<feature type="domain" description="Ig-like" evidence="5">
    <location>
        <begin position="341"/>
        <end position="453"/>
    </location>
</feature>
<dbReference type="EMBL" id="JAATJU010010194">
    <property type="protein sequence ID" value="KAH0518610.1"/>
    <property type="molecule type" value="Genomic_DNA"/>
</dbReference>
<evidence type="ECO:0000256" key="2">
    <source>
        <dbReference type="ARBA" id="ARBA00023157"/>
    </source>
</evidence>
<dbReference type="GO" id="GO:0038023">
    <property type="term" value="F:signaling receptor activity"/>
    <property type="evidence" value="ECO:0007669"/>
    <property type="project" value="TreeGrafter"/>
</dbReference>
<evidence type="ECO:0000313" key="7">
    <source>
        <dbReference type="Proteomes" id="UP000710432"/>
    </source>
</evidence>
<evidence type="ECO:0000256" key="4">
    <source>
        <dbReference type="SAM" id="SignalP"/>
    </source>
</evidence>
<gene>
    <name evidence="6" type="ORF">LTLLF_115870</name>
</gene>
<keyword evidence="3" id="KW-0393">Immunoglobulin domain</keyword>
<dbReference type="InterPro" id="IPR036179">
    <property type="entry name" value="Ig-like_dom_sf"/>
</dbReference>
<feature type="signal peptide" evidence="4">
    <location>
        <begin position="1"/>
        <end position="23"/>
    </location>
</feature>
<evidence type="ECO:0000313" key="6">
    <source>
        <dbReference type="EMBL" id="KAH0518610.1"/>
    </source>
</evidence>
<dbReference type="GO" id="GO:0042110">
    <property type="term" value="P:T cell activation"/>
    <property type="evidence" value="ECO:0007669"/>
    <property type="project" value="TreeGrafter"/>
</dbReference>
<organism evidence="6 7">
    <name type="scientific">Microtus ochrogaster</name>
    <name type="common">Prairie vole</name>
    <dbReference type="NCBI Taxonomy" id="79684"/>
    <lineage>
        <taxon>Eukaryota</taxon>
        <taxon>Metazoa</taxon>
        <taxon>Chordata</taxon>
        <taxon>Craniata</taxon>
        <taxon>Vertebrata</taxon>
        <taxon>Euteleostomi</taxon>
        <taxon>Mammalia</taxon>
        <taxon>Eutheria</taxon>
        <taxon>Euarchontoglires</taxon>
        <taxon>Glires</taxon>
        <taxon>Rodentia</taxon>
        <taxon>Myomorpha</taxon>
        <taxon>Muroidea</taxon>
        <taxon>Cricetidae</taxon>
        <taxon>Arvicolinae</taxon>
        <taxon>Microtus</taxon>
    </lineage>
</organism>
<evidence type="ECO:0000256" key="1">
    <source>
        <dbReference type="ARBA" id="ARBA00022729"/>
    </source>
</evidence>
<dbReference type="Proteomes" id="UP000710432">
    <property type="component" value="Unassembled WGS sequence"/>
</dbReference>
<dbReference type="SUPFAM" id="SSF48726">
    <property type="entry name" value="Immunoglobulin"/>
    <property type="match status" value="4"/>
</dbReference>
<dbReference type="PROSITE" id="PS50835">
    <property type="entry name" value="IG_LIKE"/>
    <property type="match status" value="2"/>
</dbReference>
<dbReference type="InterPro" id="IPR013783">
    <property type="entry name" value="Ig-like_fold"/>
</dbReference>
<comment type="caution">
    <text evidence="6">The sequence shown here is derived from an EMBL/GenBank/DDBJ whole genome shotgun (WGS) entry which is preliminary data.</text>
</comment>
<sequence>MAWEDTYLLSPILLVLLASGSCTEDTELLQTTEDKKVFVKCQYDPSQYANVKVLCQEISAGTCKLIVSSVSKNVQWPNFSIKDAPGSNFFTVAMTALTMGDSGLYFCGIIENDRTVAVLRRFHLVVSRAPFPTPELSHCTGTAGADPQQYQEVGTPESLPSEAWPAEHPYLLPCLLPYSLRRGPMAWENTYLLSPILLVLLASGCCAEDTELLQTVEGQTFYVKCRYDHSEHINVKVWCQQTSTERCKVLVSSLRTETRRRKFSIRDKSDSRFFTVTKTALTVKDSGLYFCGILKNERTVAVLRRFRLVVSREHPNLLPCLLPSSSRREPMASEATYLLSPILLVLLASGFCAEDAELFQSVEGQTFSVTCQYYHSQQVNEKVWCQQRSPASCKVLVSSLRTDTQWPKFSIRDHPDSCFFTVTMTALTVRDSGRYVCGIYDNHGTIAVLRTICLVVSRGIIYLLKAVMITPRTDWTCPEDQKISREKGRYLVEFLLACFLIGLGCQFQDVFLFLSRPCSGSPVSPGLSNKNVYRKVWWREGESLTVLTARLSEGQEEEARASFIWSWVKGPSYLMQDDAKAKVHITMEALRVQDSGGYWCMWNMAGNVYPLVGFWLKVYPGDPARAGMGGIV</sequence>
<dbReference type="InterPro" id="IPR007110">
    <property type="entry name" value="Ig-like_dom"/>
</dbReference>